<organism evidence="1">
    <name type="scientific">marine sediment metagenome</name>
    <dbReference type="NCBI Taxonomy" id="412755"/>
    <lineage>
        <taxon>unclassified sequences</taxon>
        <taxon>metagenomes</taxon>
        <taxon>ecological metagenomes</taxon>
    </lineage>
</organism>
<dbReference type="EMBL" id="LAZR01001629">
    <property type="protein sequence ID" value="KKN41726.1"/>
    <property type="molecule type" value="Genomic_DNA"/>
</dbReference>
<sequence>MNELRNDKGQFISNKDRYIFLLEVRIMFLKLTLKGV</sequence>
<protein>
    <submittedName>
        <fullName evidence="1">Uncharacterized protein</fullName>
    </submittedName>
</protein>
<proteinExistence type="predicted"/>
<gene>
    <name evidence="1" type="ORF">LCGC14_0720440</name>
</gene>
<comment type="caution">
    <text evidence="1">The sequence shown here is derived from an EMBL/GenBank/DDBJ whole genome shotgun (WGS) entry which is preliminary data.</text>
</comment>
<dbReference type="AlphaFoldDB" id="A0A0F9SXW9"/>
<name>A0A0F9SXW9_9ZZZZ</name>
<accession>A0A0F9SXW9</accession>
<reference evidence="1" key="1">
    <citation type="journal article" date="2015" name="Nature">
        <title>Complex archaea that bridge the gap between prokaryotes and eukaryotes.</title>
        <authorList>
            <person name="Spang A."/>
            <person name="Saw J.H."/>
            <person name="Jorgensen S.L."/>
            <person name="Zaremba-Niedzwiedzka K."/>
            <person name="Martijn J."/>
            <person name="Lind A.E."/>
            <person name="van Eijk R."/>
            <person name="Schleper C."/>
            <person name="Guy L."/>
            <person name="Ettema T.J."/>
        </authorList>
    </citation>
    <scope>NUCLEOTIDE SEQUENCE</scope>
</reference>
<evidence type="ECO:0000313" key="1">
    <source>
        <dbReference type="EMBL" id="KKN41726.1"/>
    </source>
</evidence>